<dbReference type="SUPFAM" id="SSF52540">
    <property type="entry name" value="P-loop containing nucleoside triphosphate hydrolases"/>
    <property type="match status" value="1"/>
</dbReference>
<reference evidence="5 6" key="1">
    <citation type="submission" date="2019-03" db="EMBL/GenBank/DDBJ databases">
        <title>Genomics of glacier-inhabiting Cryobacterium strains.</title>
        <authorList>
            <person name="Liu Q."/>
            <person name="Xin Y.-H."/>
        </authorList>
    </citation>
    <scope>NUCLEOTIDE SEQUENCE [LARGE SCALE GENOMIC DNA]</scope>
    <source>
        <strain evidence="5 6">Hh14</strain>
    </source>
</reference>
<proteinExistence type="inferred from homology"/>
<dbReference type="GO" id="GO:0006302">
    <property type="term" value="P:double-strand break repair"/>
    <property type="evidence" value="ECO:0007669"/>
    <property type="project" value="InterPro"/>
</dbReference>
<dbReference type="Gene3D" id="3.40.50.300">
    <property type="entry name" value="P-loop containing nucleotide triphosphate hydrolases"/>
    <property type="match status" value="2"/>
</dbReference>
<name>A0A4R9A9R4_9MICO</name>
<accession>A0A4R9A9R4</accession>
<evidence type="ECO:0000256" key="3">
    <source>
        <dbReference type="ARBA" id="ARBA00013368"/>
    </source>
</evidence>
<comment type="similarity">
    <text evidence="1">Belongs to the SMC family. SbcC subfamily.</text>
</comment>
<evidence type="ECO:0000259" key="4">
    <source>
        <dbReference type="Pfam" id="PF13476"/>
    </source>
</evidence>
<evidence type="ECO:0000256" key="2">
    <source>
        <dbReference type="ARBA" id="ARBA00011322"/>
    </source>
</evidence>
<gene>
    <name evidence="5" type="ORF">E3T55_02650</name>
</gene>
<dbReference type="GO" id="GO:0016887">
    <property type="term" value="F:ATP hydrolysis activity"/>
    <property type="evidence" value="ECO:0007669"/>
    <property type="project" value="InterPro"/>
</dbReference>
<evidence type="ECO:0000256" key="1">
    <source>
        <dbReference type="ARBA" id="ARBA00006930"/>
    </source>
</evidence>
<keyword evidence="6" id="KW-1185">Reference proteome</keyword>
<evidence type="ECO:0000313" key="6">
    <source>
        <dbReference type="Proteomes" id="UP000297447"/>
    </source>
</evidence>
<dbReference type="InterPro" id="IPR038729">
    <property type="entry name" value="Rad50/SbcC_AAA"/>
</dbReference>
<dbReference type="PANTHER" id="PTHR32114:SF2">
    <property type="entry name" value="ABC TRANSPORTER ABCH.3"/>
    <property type="match status" value="1"/>
</dbReference>
<dbReference type="PANTHER" id="PTHR32114">
    <property type="entry name" value="ABC TRANSPORTER ABCH.3"/>
    <property type="match status" value="1"/>
</dbReference>
<dbReference type="AlphaFoldDB" id="A0A4R9A9R4"/>
<comment type="subunit">
    <text evidence="2">Heterodimer of SbcC and SbcD.</text>
</comment>
<dbReference type="EMBL" id="SOHE01000015">
    <property type="protein sequence ID" value="TFD54711.1"/>
    <property type="molecule type" value="Genomic_DNA"/>
</dbReference>
<organism evidence="5 6">
    <name type="scientific">Cryobacterium frigoriphilum</name>
    <dbReference type="NCBI Taxonomy" id="1259150"/>
    <lineage>
        <taxon>Bacteria</taxon>
        <taxon>Bacillati</taxon>
        <taxon>Actinomycetota</taxon>
        <taxon>Actinomycetes</taxon>
        <taxon>Micrococcales</taxon>
        <taxon>Microbacteriaceae</taxon>
        <taxon>Cryobacterium</taxon>
    </lineage>
</organism>
<dbReference type="Pfam" id="PF13558">
    <property type="entry name" value="SbcC_Walker_B"/>
    <property type="match status" value="1"/>
</dbReference>
<dbReference type="Pfam" id="PF13476">
    <property type="entry name" value="AAA_23"/>
    <property type="match status" value="1"/>
</dbReference>
<dbReference type="Proteomes" id="UP000297447">
    <property type="component" value="Unassembled WGS sequence"/>
</dbReference>
<dbReference type="OrthoDB" id="9795626at2"/>
<dbReference type="RefSeq" id="WP_134518025.1">
    <property type="nucleotide sequence ID" value="NZ_SOHE01000015.1"/>
</dbReference>
<feature type="domain" description="Rad50/SbcC-type AAA" evidence="4">
    <location>
        <begin position="5"/>
        <end position="183"/>
    </location>
</feature>
<protein>
    <recommendedName>
        <fullName evidence="3">Nuclease SbcCD subunit C</fullName>
    </recommendedName>
</protein>
<dbReference type="InterPro" id="IPR027417">
    <property type="entry name" value="P-loop_NTPase"/>
</dbReference>
<sequence length="1000" mass="106735">MKILRLRLAGFGPYKNEQLIDFEKFDDDGIFLITGKTGAGKSSILDAICFALYAQVPRFDGGELSLRSDHCAPDDPTFVELVFSVGGQQYRVYRTPRYPRPKKRGGGTTISQPDAVLEVRQGDDFIGVAARPVDVGNELSRILPLKVDQFLQVILLAQNRFQKFLLAKTEDRRTVLRTLFGTARFEQLESALIVRRKLVDGQLADVVRSIEERAASAAIQLRLDAAPPTPDLDWFDAALTALRSELAAAAEQSDRAALALLTAVAGQKQVDDVARRQQRRDAASARLGALDEARAAIDAQRLVLQRAARAARVWPQVRAAEQSAIDLAAALTAEADARARWCDLALTDADANADTDANADAVTVTVVRGLLDALLGRLGTLDDALGDERRLPALDSEITDLAARVHSAATELADAQSRIDALPEQITLAETDLADMTLLAAREGDATADRDRAEASLAAATVVAECTDQLRVAQQGETAASAANTASAARYEALLAARFAGFSSELASRLVPGQPCSVCGAAEHPHPSNGVPDPVTEIDLDAARLAMTARQHDLADAHDTVQTIGTRLATARARAGDRSVTQLTVEVQTTTDAQSTARAAAARTGSLADSVKGLRSELAVAAAGLVDTRASRDAAASAHTERLSHRQTIAARVAVHRGDFASIGDQVAHLEHQRDLSRRLVDALEQARERADADTTVRGALAAQLLEEHFDRADEVGTARLTAAEITRRQALVRVHDDALAAAQATLAEPDLIGLPLEPVNREPADLLLREASVARDDALTGHSSVAERAGQLSTVVTDVRRHFTASAALLVEQKQVRGLADVVHGDEPNTKRMRLESFVLAAQLEEIVAAANQRLRTMTSGRYTLEHDDAAEFRGAQSGLGLAIRDEHTGRARATQSLSGGETFLASLALALGLAEVVTNQAGGITLDTLFVDEGFGSLDSETLETAMGTLDTLRAGGRTIGLISHVESMKEQIPARLSIVVTDQGYSEVEAQSSGTQS</sequence>
<comment type="caution">
    <text evidence="5">The sequence shown here is derived from an EMBL/GenBank/DDBJ whole genome shotgun (WGS) entry which is preliminary data.</text>
</comment>
<evidence type="ECO:0000313" key="5">
    <source>
        <dbReference type="EMBL" id="TFD54711.1"/>
    </source>
</evidence>